<reference evidence="3" key="1">
    <citation type="submission" date="2022-11" db="UniProtKB">
        <authorList>
            <consortium name="WormBaseParasite"/>
        </authorList>
    </citation>
    <scope>IDENTIFICATION</scope>
</reference>
<protein>
    <submittedName>
        <fullName evidence="3">Uncharacterized protein</fullName>
    </submittedName>
</protein>
<dbReference type="WBParaSite" id="nRc.2.0.1.t19630-RA">
    <property type="protein sequence ID" value="nRc.2.0.1.t19630-RA"/>
    <property type="gene ID" value="nRc.2.0.1.g19630"/>
</dbReference>
<accession>A0A915IZS9</accession>
<keyword evidence="2" id="KW-1185">Reference proteome</keyword>
<feature type="compositionally biased region" description="Polar residues" evidence="1">
    <location>
        <begin position="75"/>
        <end position="90"/>
    </location>
</feature>
<name>A0A915IZS9_ROMCU</name>
<dbReference type="AlphaFoldDB" id="A0A915IZS9"/>
<dbReference type="Proteomes" id="UP000887565">
    <property type="component" value="Unplaced"/>
</dbReference>
<feature type="region of interest" description="Disordered" evidence="1">
    <location>
        <begin position="75"/>
        <end position="109"/>
    </location>
</feature>
<proteinExistence type="predicted"/>
<evidence type="ECO:0000256" key="1">
    <source>
        <dbReference type="SAM" id="MobiDB-lite"/>
    </source>
</evidence>
<evidence type="ECO:0000313" key="2">
    <source>
        <dbReference type="Proteomes" id="UP000887565"/>
    </source>
</evidence>
<evidence type="ECO:0000313" key="3">
    <source>
        <dbReference type="WBParaSite" id="nRc.2.0.1.t19630-RA"/>
    </source>
</evidence>
<organism evidence="2 3">
    <name type="scientific">Romanomermis culicivorax</name>
    <name type="common">Nematode worm</name>
    <dbReference type="NCBI Taxonomy" id="13658"/>
    <lineage>
        <taxon>Eukaryota</taxon>
        <taxon>Metazoa</taxon>
        <taxon>Ecdysozoa</taxon>
        <taxon>Nematoda</taxon>
        <taxon>Enoplea</taxon>
        <taxon>Dorylaimia</taxon>
        <taxon>Mermithida</taxon>
        <taxon>Mermithoidea</taxon>
        <taxon>Mermithidae</taxon>
        <taxon>Romanomermis</taxon>
    </lineage>
</organism>
<sequence length="325" mass="35827">MIIQMMPECVPRLSMITRRAKQPAGHMRGMMSHRRFMEIFAIGMANWPYNIDQMECEIAWVGVMDAKRSASSNLRSSAKFSKPQGGTTVGTLKVPRAQGEGQGSQELTPIRQGKNSTANLVDVTLERWQRLHGQTHNQKEIDRIFCYIILIYIFVGLVPKYNVGLDIIGYSHSGGNAAQVGKFSPKEFIPHDDAIHHNTMAGVGFTTAQITKDADKTFAIPRGDLSLLDNEIYYCLASDSGGLFECTYKSLHKILYVPSVSGLMSLGQSGASNSHNSWIDEVINAVKTTSAPTNVKRPPERKTGLRLCWGSFAKSCSVLSVRPTG</sequence>